<evidence type="ECO:0000256" key="2">
    <source>
        <dbReference type="SAM" id="Phobius"/>
    </source>
</evidence>
<dbReference type="GO" id="GO:0006508">
    <property type="term" value="P:proteolysis"/>
    <property type="evidence" value="ECO:0007669"/>
    <property type="project" value="UniProtKB-KW"/>
</dbReference>
<name>A0A7W3LIB8_ACTNM</name>
<organism evidence="3 4">
    <name type="scientific">Actinomadura namibiensis</name>
    <dbReference type="NCBI Taxonomy" id="182080"/>
    <lineage>
        <taxon>Bacteria</taxon>
        <taxon>Bacillati</taxon>
        <taxon>Actinomycetota</taxon>
        <taxon>Actinomycetes</taxon>
        <taxon>Streptosporangiales</taxon>
        <taxon>Thermomonosporaceae</taxon>
        <taxon>Actinomadura</taxon>
    </lineage>
</organism>
<proteinExistence type="predicted"/>
<keyword evidence="2" id="KW-0472">Membrane</keyword>
<keyword evidence="2" id="KW-1133">Transmembrane helix</keyword>
<feature type="compositionally biased region" description="Basic and acidic residues" evidence="1">
    <location>
        <begin position="1"/>
        <end position="11"/>
    </location>
</feature>
<comment type="caution">
    <text evidence="3">The sequence shown here is derived from an EMBL/GenBank/DDBJ whole genome shotgun (WGS) entry which is preliminary data.</text>
</comment>
<gene>
    <name evidence="3" type="ORF">HNR61_000206</name>
</gene>
<accession>A0A7W3LIB8</accession>
<evidence type="ECO:0000313" key="4">
    <source>
        <dbReference type="Proteomes" id="UP000572680"/>
    </source>
</evidence>
<dbReference type="Proteomes" id="UP000572680">
    <property type="component" value="Unassembled WGS sequence"/>
</dbReference>
<reference evidence="3 4" key="1">
    <citation type="submission" date="2020-08" db="EMBL/GenBank/DDBJ databases">
        <title>Genomic Encyclopedia of Type Strains, Phase IV (KMG-IV): sequencing the most valuable type-strain genomes for metagenomic binning, comparative biology and taxonomic classification.</title>
        <authorList>
            <person name="Goeker M."/>
        </authorList>
    </citation>
    <scope>NUCLEOTIDE SEQUENCE [LARGE SCALE GENOMIC DNA]</scope>
    <source>
        <strain evidence="3 4">DSM 44197</strain>
    </source>
</reference>
<feature type="region of interest" description="Disordered" evidence="1">
    <location>
        <begin position="1"/>
        <end position="27"/>
    </location>
</feature>
<feature type="transmembrane region" description="Helical" evidence="2">
    <location>
        <begin position="91"/>
        <end position="109"/>
    </location>
</feature>
<sequence length="161" mass="16002">MDPNDDARVTLEKGAAPPDDPPPAAPAETPVAAVLAGASHGAFALLGVVVAVLGSFAQNWTAGALPIPAVALALLNFALVRGAGWATGSRLGAFVPAAAWVVVTLVLSLKRPEGDLVIGGTVSGYVYIIGGILAAVGGWLATPPARPAGDWLTRGATHVDG</sequence>
<dbReference type="Pfam" id="PF19608">
    <property type="entry name" value="DUF6113"/>
    <property type="match status" value="1"/>
</dbReference>
<dbReference type="RefSeq" id="WP_182841221.1">
    <property type="nucleotide sequence ID" value="NZ_BAAALP010000030.1"/>
</dbReference>
<dbReference type="InterPro" id="IPR046095">
    <property type="entry name" value="DUF6113"/>
</dbReference>
<dbReference type="GO" id="GO:0008233">
    <property type="term" value="F:peptidase activity"/>
    <property type="evidence" value="ECO:0007669"/>
    <property type="project" value="UniProtKB-KW"/>
</dbReference>
<keyword evidence="3" id="KW-0645">Protease</keyword>
<keyword evidence="2" id="KW-0812">Transmembrane</keyword>
<protein>
    <submittedName>
        <fullName evidence="3">Membrane associated rhomboid family serine protease</fullName>
    </submittedName>
</protein>
<keyword evidence="3" id="KW-0378">Hydrolase</keyword>
<keyword evidence="4" id="KW-1185">Reference proteome</keyword>
<dbReference type="EMBL" id="JACJIA010000001">
    <property type="protein sequence ID" value="MBA8948608.1"/>
    <property type="molecule type" value="Genomic_DNA"/>
</dbReference>
<feature type="transmembrane region" description="Helical" evidence="2">
    <location>
        <begin position="31"/>
        <end position="53"/>
    </location>
</feature>
<feature type="transmembrane region" description="Helical" evidence="2">
    <location>
        <begin position="116"/>
        <end position="141"/>
    </location>
</feature>
<evidence type="ECO:0000256" key="1">
    <source>
        <dbReference type="SAM" id="MobiDB-lite"/>
    </source>
</evidence>
<feature type="transmembrane region" description="Helical" evidence="2">
    <location>
        <begin position="60"/>
        <end position="79"/>
    </location>
</feature>
<dbReference type="AlphaFoldDB" id="A0A7W3LIB8"/>
<evidence type="ECO:0000313" key="3">
    <source>
        <dbReference type="EMBL" id="MBA8948608.1"/>
    </source>
</evidence>